<name>A0AAV4WE00_9ARAC</name>
<feature type="region of interest" description="Disordered" evidence="1">
    <location>
        <begin position="1"/>
        <end position="25"/>
    </location>
</feature>
<dbReference type="Pfam" id="PF00293">
    <property type="entry name" value="NUDIX"/>
    <property type="match status" value="1"/>
</dbReference>
<dbReference type="PANTHER" id="PTHR13622:SF8">
    <property type="entry name" value="THIAMIN PYROPHOSPHOKINASE 1"/>
    <property type="match status" value="1"/>
</dbReference>
<dbReference type="GO" id="GO:0044715">
    <property type="term" value="F:8-oxo-dGDP phosphatase activity"/>
    <property type="evidence" value="ECO:0007669"/>
    <property type="project" value="UniProtKB-ARBA"/>
</dbReference>
<gene>
    <name evidence="3" type="primary">YJR142W</name>
    <name evidence="3" type="ORF">CDAR_71161</name>
</gene>
<evidence type="ECO:0000259" key="2">
    <source>
        <dbReference type="PROSITE" id="PS51462"/>
    </source>
</evidence>
<dbReference type="InterPro" id="IPR000086">
    <property type="entry name" value="NUDIX_hydrolase_dom"/>
</dbReference>
<dbReference type="PROSITE" id="PS51462">
    <property type="entry name" value="NUDIX"/>
    <property type="match status" value="1"/>
</dbReference>
<dbReference type="InterPro" id="IPR015797">
    <property type="entry name" value="NUDIX_hydrolase-like_dom_sf"/>
</dbReference>
<dbReference type="Pfam" id="PF15916">
    <property type="entry name" value="DUF4743"/>
    <property type="match status" value="1"/>
</dbReference>
<feature type="compositionally biased region" description="Polar residues" evidence="1">
    <location>
        <begin position="15"/>
        <end position="25"/>
    </location>
</feature>
<protein>
    <submittedName>
        <fullName evidence="3">Uncharacterized protein YJR142W</fullName>
    </submittedName>
</protein>
<dbReference type="EMBL" id="BPLQ01014566">
    <property type="protein sequence ID" value="GIY80995.1"/>
    <property type="molecule type" value="Genomic_DNA"/>
</dbReference>
<dbReference type="InterPro" id="IPR031804">
    <property type="entry name" value="DUF4743"/>
</dbReference>
<evidence type="ECO:0000313" key="3">
    <source>
        <dbReference type="EMBL" id="GIY80995.1"/>
    </source>
</evidence>
<feature type="domain" description="Nudix hydrolase" evidence="2">
    <location>
        <begin position="263"/>
        <end position="406"/>
    </location>
</feature>
<organism evidence="3 4">
    <name type="scientific">Caerostris darwini</name>
    <dbReference type="NCBI Taxonomy" id="1538125"/>
    <lineage>
        <taxon>Eukaryota</taxon>
        <taxon>Metazoa</taxon>
        <taxon>Ecdysozoa</taxon>
        <taxon>Arthropoda</taxon>
        <taxon>Chelicerata</taxon>
        <taxon>Arachnida</taxon>
        <taxon>Araneae</taxon>
        <taxon>Araneomorphae</taxon>
        <taxon>Entelegynae</taxon>
        <taxon>Araneoidea</taxon>
        <taxon>Araneidae</taxon>
        <taxon>Caerostris</taxon>
    </lineage>
</organism>
<dbReference type="SUPFAM" id="SSF55811">
    <property type="entry name" value="Nudix"/>
    <property type="match status" value="1"/>
</dbReference>
<reference evidence="3 4" key="1">
    <citation type="submission" date="2021-06" db="EMBL/GenBank/DDBJ databases">
        <title>Caerostris darwini draft genome.</title>
        <authorList>
            <person name="Kono N."/>
            <person name="Arakawa K."/>
        </authorList>
    </citation>
    <scope>NUCLEOTIDE SEQUENCE [LARGE SCALE GENOMIC DNA]</scope>
</reference>
<dbReference type="Gene3D" id="3.90.79.10">
    <property type="entry name" value="Nucleoside Triphosphate Pyrophosphohydrolase"/>
    <property type="match status" value="1"/>
</dbReference>
<dbReference type="PANTHER" id="PTHR13622">
    <property type="entry name" value="THIAMIN PYROPHOSPHOKINASE"/>
    <property type="match status" value="1"/>
</dbReference>
<sequence>MNSSNSSDKEFLNLRNDTQVPSSSAAAEAMLTEPPMLSDADHCTNITAARAQLKDKEKAVDLIRQILQNQNILIDGGVIQRTALKSTMDGLKTAEAALAEATKRSTVSVKTDSDKMTRYTNGPVSQCIGRNSTNELSWSNKLGILLRNFNLKSKIGPHEGDCREFYVGAEKVGIIRPDIWRELLHYSTVFQYDQAENKVLLNPEWRTYEERSERMDALLCELRKKEIFSTLSGWRNECYDVSSKFGDVPVMKMERSATCLFGIKRCGVHVNGYVKNADGSKSVWIQKRSFTKPTWPGKLDNMVSGGFSVGMTVLECVHKEAQEEASLTSSLLNSMIPAGIVSFVFEDERGIFPETLFVFDVEIPSDFIPTNSDNEVESFHLLSIDELKRVIVTDDFKLTSSVVTLDFLVRHGYLNCDDEPNYIKLLETLHTPLHYH</sequence>
<dbReference type="Proteomes" id="UP001054837">
    <property type="component" value="Unassembled WGS sequence"/>
</dbReference>
<keyword evidence="4" id="KW-1185">Reference proteome</keyword>
<accession>A0AAV4WE00</accession>
<proteinExistence type="predicted"/>
<dbReference type="AlphaFoldDB" id="A0AAV4WE00"/>
<dbReference type="FunFam" id="3.90.79.10:FF:000019">
    <property type="entry name" value="Thiamin pyrophosphokinase, putative"/>
    <property type="match status" value="1"/>
</dbReference>
<comment type="caution">
    <text evidence="3">The sequence shown here is derived from an EMBL/GenBank/DDBJ whole genome shotgun (WGS) entry which is preliminary data.</text>
</comment>
<evidence type="ECO:0000313" key="4">
    <source>
        <dbReference type="Proteomes" id="UP001054837"/>
    </source>
</evidence>
<evidence type="ECO:0000256" key="1">
    <source>
        <dbReference type="SAM" id="MobiDB-lite"/>
    </source>
</evidence>
<dbReference type="CDD" id="cd03676">
    <property type="entry name" value="NUDIX_Tnr3_like"/>
    <property type="match status" value="1"/>
</dbReference>